<dbReference type="RefSeq" id="WP_146805816.1">
    <property type="nucleotide sequence ID" value="NZ_BJUA01000005.1"/>
</dbReference>
<keyword evidence="4" id="KW-1185">Reference proteome</keyword>
<dbReference type="Proteomes" id="UP000321386">
    <property type="component" value="Unassembled WGS sequence"/>
</dbReference>
<keyword evidence="2" id="KW-0472">Membrane</keyword>
<gene>
    <name evidence="3" type="ORF">CPE01_12750</name>
</gene>
<feature type="region of interest" description="Disordered" evidence="1">
    <location>
        <begin position="264"/>
        <end position="287"/>
    </location>
</feature>
<evidence type="ECO:0000256" key="2">
    <source>
        <dbReference type="SAM" id="Phobius"/>
    </source>
</evidence>
<dbReference type="SUPFAM" id="SSF110296">
    <property type="entry name" value="Oligoxyloglucan reducing end-specific cellobiohydrolase"/>
    <property type="match status" value="1"/>
</dbReference>
<reference evidence="3 4" key="1">
    <citation type="submission" date="2019-07" db="EMBL/GenBank/DDBJ databases">
        <title>Whole genome shotgun sequence of Cellulomonas persica NBRC 101101.</title>
        <authorList>
            <person name="Hosoyama A."/>
            <person name="Uohara A."/>
            <person name="Ohji S."/>
            <person name="Ichikawa N."/>
        </authorList>
    </citation>
    <scope>NUCLEOTIDE SEQUENCE [LARGE SCALE GENOMIC DNA]</scope>
    <source>
        <strain evidence="3 4">NBRC 101101</strain>
    </source>
</reference>
<proteinExistence type="predicted"/>
<keyword evidence="2" id="KW-0812">Transmembrane</keyword>
<evidence type="ECO:0000256" key="1">
    <source>
        <dbReference type="SAM" id="MobiDB-lite"/>
    </source>
</evidence>
<comment type="caution">
    <text evidence="3">The sequence shown here is derived from an EMBL/GenBank/DDBJ whole genome shotgun (WGS) entry which is preliminary data.</text>
</comment>
<protein>
    <submittedName>
        <fullName evidence="3">Uncharacterized protein</fullName>
    </submittedName>
</protein>
<feature type="transmembrane region" description="Helical" evidence="2">
    <location>
        <begin position="113"/>
        <end position="135"/>
    </location>
</feature>
<dbReference type="AlphaFoldDB" id="A0A510USD3"/>
<evidence type="ECO:0000313" key="4">
    <source>
        <dbReference type="Proteomes" id="UP000321386"/>
    </source>
</evidence>
<feature type="transmembrane region" description="Helical" evidence="2">
    <location>
        <begin position="237"/>
        <end position="255"/>
    </location>
</feature>
<accession>A0A510USD3</accession>
<feature type="transmembrane region" description="Helical" evidence="2">
    <location>
        <begin position="147"/>
        <end position="170"/>
    </location>
</feature>
<feature type="transmembrane region" description="Helical" evidence="2">
    <location>
        <begin position="208"/>
        <end position="231"/>
    </location>
</feature>
<organism evidence="3 4">
    <name type="scientific">Cellulomonas persica</name>
    <dbReference type="NCBI Taxonomy" id="76861"/>
    <lineage>
        <taxon>Bacteria</taxon>
        <taxon>Bacillati</taxon>
        <taxon>Actinomycetota</taxon>
        <taxon>Actinomycetes</taxon>
        <taxon>Micrococcales</taxon>
        <taxon>Cellulomonadaceae</taxon>
        <taxon>Cellulomonas</taxon>
    </lineage>
</organism>
<name>A0A510USD3_9CELL</name>
<feature type="transmembrane region" description="Helical" evidence="2">
    <location>
        <begin position="182"/>
        <end position="201"/>
    </location>
</feature>
<dbReference type="EMBL" id="BJUA01000005">
    <property type="protein sequence ID" value="GEK17542.1"/>
    <property type="molecule type" value="Genomic_DNA"/>
</dbReference>
<dbReference type="OrthoDB" id="3524974at2"/>
<evidence type="ECO:0000313" key="3">
    <source>
        <dbReference type="EMBL" id="GEK17542.1"/>
    </source>
</evidence>
<keyword evidence="2" id="KW-1133">Transmembrane helix</keyword>
<sequence>MPDEPDVCFRPVADEGVGVERSDDGGRTWHVDWALTAEQVRVLTERWGDPMLLRTHEVAVLPSADGFLVFAANGGDGLAMRHEDGRWERLGTTFEGGWVAALPGEPQARTFPLPLGVVVGVLAGLFALVVVGRPARVEVGAARRGGAWASGLGAGAVALVAVSVMELGAVYGPSTGVPVPRFVVTVLLLTAAGLTALAVGLAGREMAVGALGGLVVGVVAGVATAVTPVAWTDPGSVWVGVVVALVGTWGAAVLARRRPDRAAQVGRAPDLPPYPPAPWDVENKPTH</sequence>